<dbReference type="EMBL" id="CAICTM010000093">
    <property type="protein sequence ID" value="CAB9500900.1"/>
    <property type="molecule type" value="Genomic_DNA"/>
</dbReference>
<dbReference type="Proteomes" id="UP001153069">
    <property type="component" value="Unassembled WGS sequence"/>
</dbReference>
<evidence type="ECO:0000313" key="3">
    <source>
        <dbReference type="Proteomes" id="UP001153069"/>
    </source>
</evidence>
<dbReference type="InterPro" id="IPR011043">
    <property type="entry name" value="Gal_Oxase/kelch_b-propeller"/>
</dbReference>
<accession>A0A9N8DI01</accession>
<proteinExistence type="predicted"/>
<evidence type="ECO:0000256" key="1">
    <source>
        <dbReference type="SAM" id="Phobius"/>
    </source>
</evidence>
<keyword evidence="1" id="KW-1133">Transmembrane helix</keyword>
<protein>
    <submittedName>
        <fullName evidence="2">Membrane</fullName>
    </submittedName>
</protein>
<keyword evidence="1" id="KW-0812">Transmembrane</keyword>
<organism evidence="2 3">
    <name type="scientific">Seminavis robusta</name>
    <dbReference type="NCBI Taxonomy" id="568900"/>
    <lineage>
        <taxon>Eukaryota</taxon>
        <taxon>Sar</taxon>
        <taxon>Stramenopiles</taxon>
        <taxon>Ochrophyta</taxon>
        <taxon>Bacillariophyta</taxon>
        <taxon>Bacillariophyceae</taxon>
        <taxon>Bacillariophycidae</taxon>
        <taxon>Naviculales</taxon>
        <taxon>Naviculaceae</taxon>
        <taxon>Seminavis</taxon>
    </lineage>
</organism>
<dbReference type="SUPFAM" id="SSF50965">
    <property type="entry name" value="Galactose oxidase, central domain"/>
    <property type="match status" value="1"/>
</dbReference>
<reference evidence="2" key="1">
    <citation type="submission" date="2020-06" db="EMBL/GenBank/DDBJ databases">
        <authorList>
            <consortium name="Plant Systems Biology data submission"/>
        </authorList>
    </citation>
    <scope>NUCLEOTIDE SEQUENCE</scope>
    <source>
        <strain evidence="2">D6</strain>
    </source>
</reference>
<keyword evidence="3" id="KW-1185">Reference proteome</keyword>
<name>A0A9N8DI01_9STRA</name>
<feature type="transmembrane region" description="Helical" evidence="1">
    <location>
        <begin position="7"/>
        <end position="31"/>
    </location>
</feature>
<evidence type="ECO:0000313" key="2">
    <source>
        <dbReference type="EMBL" id="CAB9500900.1"/>
    </source>
</evidence>
<gene>
    <name evidence="2" type="ORF">SEMRO_94_G049110.1</name>
</gene>
<keyword evidence="1" id="KW-0472">Membrane</keyword>
<sequence>MASALAIGLTIGFSILLLAGILIPVFLFLVFDVLDKETWHPINGSIESPVGGKVSSIKGTGGVASMDINTDGTRFIETMFYTENTPEDNNNLMNTTVWQIVKVGGNDSSSSLYEYQPVGNILPGIWSIDDDGINGSLLQSSSISGHGTVVAIGSPNGDRFSPSYRFGHVQVYRLGQQQDNTKRWMPLGSVLLAARDFADLPYLGTAEFGRSTSLSFDGTRMAVGVTEVNRFDVSLSGPPFWNVTEETPVATFSYVQVLQYGSSSDDDNDNNSTTTTPSNKWTPLGDIINGTCIYALDDGCFPCASEDGRFGESTFGQTVSLNPDGTRVAVGAPQHTHHCDERAIGFVRVFELLDDNSWNQVGNDIVVPELMQFDKALVTRDFGRSISLSGNGQLVAIGSNAGAVVMGLQQEQGEWTRVGGILNWSNETFSHNRYTTVSLSTDGSRVAVGGQFGNKGKGAAIVYRWNAESNHWEFDGLPIYYDDSYFGRVMRLSGNDARLCVANEWWSWVFNSPTSGAKAQHPLALSFVVGLVLFVLV</sequence>
<comment type="caution">
    <text evidence="2">The sequence shown here is derived from an EMBL/GenBank/DDBJ whole genome shotgun (WGS) entry which is preliminary data.</text>
</comment>
<dbReference type="AlphaFoldDB" id="A0A9N8DI01"/>